<dbReference type="Pfam" id="PF13519">
    <property type="entry name" value="VWA_2"/>
    <property type="match status" value="1"/>
</dbReference>
<proteinExistence type="predicted"/>
<reference evidence="4" key="2">
    <citation type="submission" date="2015-01" db="EMBL/GenBank/DDBJ databases">
        <title>Evolutionary Origins and Diversification of the Mycorrhizal Mutualists.</title>
        <authorList>
            <consortium name="DOE Joint Genome Institute"/>
            <consortium name="Mycorrhizal Genomics Consortium"/>
            <person name="Kohler A."/>
            <person name="Kuo A."/>
            <person name="Nagy L.G."/>
            <person name="Floudas D."/>
            <person name="Copeland A."/>
            <person name="Barry K.W."/>
            <person name="Cichocki N."/>
            <person name="Veneault-Fourrey C."/>
            <person name="LaButti K."/>
            <person name="Lindquist E.A."/>
            <person name="Lipzen A."/>
            <person name="Lundell T."/>
            <person name="Morin E."/>
            <person name="Murat C."/>
            <person name="Riley R."/>
            <person name="Ohm R."/>
            <person name="Sun H."/>
            <person name="Tunlid A."/>
            <person name="Henrissat B."/>
            <person name="Grigoriev I.V."/>
            <person name="Hibbett D.S."/>
            <person name="Martin F."/>
        </authorList>
    </citation>
    <scope>NUCLEOTIDE SEQUENCE [LARGE SCALE GENOMIC DNA]</scope>
    <source>
        <strain evidence="4">ATCC 200175</strain>
    </source>
</reference>
<evidence type="ECO:0000313" key="4">
    <source>
        <dbReference type="Proteomes" id="UP000053647"/>
    </source>
</evidence>
<dbReference type="GO" id="GO:0003924">
    <property type="term" value="F:GTPase activity"/>
    <property type="evidence" value="ECO:0007669"/>
    <property type="project" value="InterPro"/>
</dbReference>
<dbReference type="OrthoDB" id="2343366at2759"/>
<dbReference type="InterPro" id="IPR027417">
    <property type="entry name" value="P-loop_NTPase"/>
</dbReference>
<name>A0A0C9T287_PAXIN</name>
<evidence type="ECO:0000313" key="3">
    <source>
        <dbReference type="EMBL" id="KIJ09825.1"/>
    </source>
</evidence>
<dbReference type="PROSITE" id="PS50234">
    <property type="entry name" value="VWFA"/>
    <property type="match status" value="1"/>
</dbReference>
<dbReference type="GO" id="GO:0005525">
    <property type="term" value="F:GTP binding"/>
    <property type="evidence" value="ECO:0007669"/>
    <property type="project" value="InterPro"/>
</dbReference>
<dbReference type="SUPFAM" id="SSF53300">
    <property type="entry name" value="vWA-like"/>
    <property type="match status" value="1"/>
</dbReference>
<dbReference type="Proteomes" id="UP000053647">
    <property type="component" value="Unassembled WGS sequence"/>
</dbReference>
<sequence length="2260" mass="252812">MDTHKPLDIIFGDESGRQRGTQLDVSNNGEMNVNGCLSSTTSNLDVSQVAIMDTSDSDGSEGISISVDVKQVWGTSVEAQPSKDALHNDGADSSDNESLYTDCETMPPTEVSEVEIEQVDTDTEMTSLTHDRLDLVRSIGGMYRILDLIDEEGTGGLVEKIIIAQDSLRDFVDAVRPGAYVSLTKVNFKALDQYIVKPIGIYGSKEEIVRFLCSIDRIDDNMAQELLQSTSNPTSLKPSLRSGLYILRHLRRPGDEELFVIYWPEDTTWDDSASSNVCQNRATFMRYLTKMCDQLMALISPEHAGAMVWNTNEEGYISQVGDGYSRLVTFEVSKTNEQEESVVTRPGFQVPSRFITAPNVPEDCPLNPSQFKPRLLFGETTQGFLTLEYEPAMIIPEPIKGTHARLHLRNLLKDVVLQINEYLDERGLDILFESELQTRYSDDYRKYKHDVEAIKRKAETDREIEVSKAIERLEEDRGFISKVMRDEVIKMIVEKFPILRVEALELAQEGDNGDNITTEFSSRAHLFALYPDLQKEIKKMGNDPIAIRGGDFEKCKKSICFVYGLWNQTEGWNQERRDWVMNIASNPDLQVAKQTLRAACQKDGGGVLKSLVRGGKSLFGASDHTLVESMVRDAEKFHGDAEFVAHLDEILRQLPSLEELVREAKRALKKEIPKIVSERSKTLTNTALEVQKRKCGAQVKITAEIREADELSGVRRRFIRALNASSQRYRSSQRWLIIDSVGDAPHRGFYNSGDFSMRGIMNHRKDHMQRYKIHVMGLDTHDRHELQLNPSFIPTPRFHRTHMFRLPPDLVISRAQLLKDDKILLAVTDRQGDLYIYYESLTSIDGALSRRRGKQMHAGKIGENFLLAFDESKRMLCVVATANLLQLHIFVSDDGRRSMQARGTAISLSKWYQGGIYPLHACFICGSEELLLIDTQAHARVFSLVTLQFRPAVLDLKQIPVSIYSSPDASCFIVSHKDSSGLRLTAYHWSTFGTTDGIPLDIPQLQAHDSLCLTSLANKNAVHLLRLDIAGQRCESVALDITRKETEFTFNEKSARTSTTNVPNVTAHNSLIDCHAEVWTQFPVLPAVGRETITSESLRNSKSIVFIADRDHSCYARHFSDLITTFERTTRKPGGDVLRKISISSAPFSTALDEIQNDAEWNVSKFLAGEWVVNFLCLIPIHIAITKENRFVPLKDGVYSTGHERSLLGADVNRIVNSLSFGWYESIFQSYMATKPVKVVSSMGEQSVGKSFALNHLVDTSFAGSAMRTTEGAWMSVTPTQDALIVALDFEGVHSIERSAQEDTLLVLFNTAISNLVLFRNNFALSRDITGLFQSFQSSSTDVVDSDTSGIIREFRMKFQKIVQDEQGSNFITRLHRGQLGMLPWPVIASREFYTQFSVVEDRLNRQPTTHKAAGEFLHLMKTLMAKLKANDWGALSRKVSYLLDSHVPDTDFAETMASHRAQVLLSLLPKALEYGLQETEPETEPLKNLDTDETIGVLDANSPQDGLNKFLLVTGPDEILRENTLFALRQTWVSAPSRQHVPDPEWVDGLSEHLETIVNMRIEHVRKWLDANLSRFQRGHASIEDLHRTFENATVDLKSNVTLCKLQCHSCQLLCIRSRFHQGQHECQTDHSCIHECEYCLDNSEHKGCTMSAGHPGKHICMVDAHLCGQPCSMIGKSGCLGQCIKVMDHPDGGHECAATTHACGEPCALTDIYLADGKRYSCPEKCHIAKQPHSCEAVCSARGICEIETAPDSIEDTFTGKYETFTYTKFSQVSKRLKCVTVIPPSETQHAGSHTHSHNSKVVHFCETRCDYCGYFCTLPLGHAQQEHETRHGSMAKTRWSIDGPEDASLEIEGRRFSSNDEGAPMMCNLVCQAMGRHVHVSACRASDPAACEGDDQILHIRKRLHPNPDDPKDFVTHSLFWRRTGFKDPYSKEEQVNFEKCDAMCNGPEHSAAAGNPAQPSYCMLPIFHEPPNREGPAPATGYVSDDGHVFSCRNPISMQPVFHVIFVIDRSSSMSHKDKRPLSDTPASAKIIRHSDNRFGAVLSSLYSFLLARDAAMNAGARGTRKDTYSVILFDSEVTQAVFNDVGSSADQLLDTLLRYSTAYGTNFTSAIQTAQDVMQRGWSAERTPVVIFLSDGECRIHDQTVETLCTSATQLGKPLSFHAISFGRDSQSSTLRRMSQIALEAQRSAPRDPLMPAPATVHSSYSEALNTVQLATTFVGIAQSLSKPRGSLVTDPYYWALSQSGAPGPSRMRDT</sequence>
<dbReference type="SMART" id="SM00327">
    <property type="entry name" value="VWA"/>
    <property type="match status" value="1"/>
</dbReference>
<organism evidence="3 4">
    <name type="scientific">Paxillus involutus ATCC 200175</name>
    <dbReference type="NCBI Taxonomy" id="664439"/>
    <lineage>
        <taxon>Eukaryota</taxon>
        <taxon>Fungi</taxon>
        <taxon>Dikarya</taxon>
        <taxon>Basidiomycota</taxon>
        <taxon>Agaricomycotina</taxon>
        <taxon>Agaricomycetes</taxon>
        <taxon>Agaricomycetidae</taxon>
        <taxon>Boletales</taxon>
        <taxon>Paxilineae</taxon>
        <taxon>Paxillaceae</taxon>
        <taxon>Paxillus</taxon>
    </lineage>
</organism>
<dbReference type="CDD" id="cd00198">
    <property type="entry name" value="vWFA"/>
    <property type="match status" value="1"/>
</dbReference>
<feature type="domain" description="VWFA" evidence="2">
    <location>
        <begin position="2007"/>
        <end position="2223"/>
    </location>
</feature>
<evidence type="ECO:0000256" key="1">
    <source>
        <dbReference type="SAM" id="MobiDB-lite"/>
    </source>
</evidence>
<evidence type="ECO:0000259" key="2">
    <source>
        <dbReference type="PROSITE" id="PS50234"/>
    </source>
</evidence>
<dbReference type="InterPro" id="IPR036465">
    <property type="entry name" value="vWFA_dom_sf"/>
</dbReference>
<gene>
    <name evidence="3" type="ORF">PAXINDRAFT_102165</name>
</gene>
<dbReference type="SUPFAM" id="SSF52540">
    <property type="entry name" value="P-loop containing nucleoside triphosphate hydrolases"/>
    <property type="match status" value="1"/>
</dbReference>
<dbReference type="Gene3D" id="3.40.50.300">
    <property type="entry name" value="P-loop containing nucleotide triphosphate hydrolases"/>
    <property type="match status" value="1"/>
</dbReference>
<dbReference type="HOGENOM" id="CLU_000401_0_0_1"/>
<dbReference type="InterPro" id="IPR015894">
    <property type="entry name" value="Guanylate-bd_N"/>
</dbReference>
<feature type="region of interest" description="Disordered" evidence="1">
    <location>
        <begin position="78"/>
        <end position="100"/>
    </location>
</feature>
<reference evidence="3 4" key="1">
    <citation type="submission" date="2014-06" db="EMBL/GenBank/DDBJ databases">
        <authorList>
            <consortium name="DOE Joint Genome Institute"/>
            <person name="Kuo A."/>
            <person name="Kohler A."/>
            <person name="Nagy L.G."/>
            <person name="Floudas D."/>
            <person name="Copeland A."/>
            <person name="Barry K.W."/>
            <person name="Cichocki N."/>
            <person name="Veneault-Fourrey C."/>
            <person name="LaButti K."/>
            <person name="Lindquist E.A."/>
            <person name="Lipzen A."/>
            <person name="Lundell T."/>
            <person name="Morin E."/>
            <person name="Murat C."/>
            <person name="Sun H."/>
            <person name="Tunlid A."/>
            <person name="Henrissat B."/>
            <person name="Grigoriev I.V."/>
            <person name="Hibbett D.S."/>
            <person name="Martin F."/>
            <person name="Nordberg H.P."/>
            <person name="Cantor M.N."/>
            <person name="Hua S.X."/>
        </authorList>
    </citation>
    <scope>NUCLEOTIDE SEQUENCE [LARGE SCALE GENOMIC DNA]</scope>
    <source>
        <strain evidence="3 4">ATCC 200175</strain>
    </source>
</reference>
<dbReference type="Gene3D" id="3.40.50.410">
    <property type="entry name" value="von Willebrand factor, type A domain"/>
    <property type="match status" value="1"/>
</dbReference>
<dbReference type="InterPro" id="IPR002035">
    <property type="entry name" value="VWF_A"/>
</dbReference>
<protein>
    <recommendedName>
        <fullName evidence="2">VWFA domain-containing protein</fullName>
    </recommendedName>
</protein>
<keyword evidence="4" id="KW-1185">Reference proteome</keyword>
<accession>A0A0C9T287</accession>
<dbReference type="EMBL" id="KN819431">
    <property type="protein sequence ID" value="KIJ09825.1"/>
    <property type="molecule type" value="Genomic_DNA"/>
</dbReference>
<dbReference type="Pfam" id="PF02263">
    <property type="entry name" value="GBP"/>
    <property type="match status" value="1"/>
</dbReference>
<dbReference type="PANTHER" id="PTHR22796:SF1">
    <property type="entry name" value="VWFA DOMAIN-CONTAINING PROTEIN"/>
    <property type="match status" value="1"/>
</dbReference>
<dbReference type="PANTHER" id="PTHR22796">
    <property type="entry name" value="URG4-RELATED"/>
    <property type="match status" value="1"/>
</dbReference>